<evidence type="ECO:0000256" key="2">
    <source>
        <dbReference type="ARBA" id="ARBA00022741"/>
    </source>
</evidence>
<dbReference type="Pfam" id="PF00012">
    <property type="entry name" value="HSP70"/>
    <property type="match status" value="1"/>
</dbReference>
<keyword evidence="2" id="KW-0547">Nucleotide-binding</keyword>
<protein>
    <submittedName>
        <fullName evidence="4">HS12A-like protein</fullName>
    </submittedName>
</protein>
<keyword evidence="5" id="KW-1185">Reference proteome</keyword>
<dbReference type="SUPFAM" id="SSF53067">
    <property type="entry name" value="Actin-like ATPase domain"/>
    <property type="match status" value="2"/>
</dbReference>
<comment type="similarity">
    <text evidence="1">Belongs to the heat shock protein 70 family.</text>
</comment>
<evidence type="ECO:0000256" key="1">
    <source>
        <dbReference type="ARBA" id="ARBA00007381"/>
    </source>
</evidence>
<dbReference type="Gene3D" id="3.30.420.40">
    <property type="match status" value="2"/>
</dbReference>
<gene>
    <name evidence="4" type="ORF">MAR_024299</name>
</gene>
<dbReference type="Gene3D" id="3.90.640.10">
    <property type="entry name" value="Actin, Chain A, domain 4"/>
    <property type="match status" value="1"/>
</dbReference>
<dbReference type="InterPro" id="IPR013126">
    <property type="entry name" value="Hsp_70_fam"/>
</dbReference>
<dbReference type="EMBL" id="CP111014">
    <property type="protein sequence ID" value="WAQ99926.1"/>
    <property type="molecule type" value="Genomic_DNA"/>
</dbReference>
<dbReference type="Proteomes" id="UP001164746">
    <property type="component" value="Chromosome 3"/>
</dbReference>
<organism evidence="4 5">
    <name type="scientific">Mya arenaria</name>
    <name type="common">Soft-shell clam</name>
    <dbReference type="NCBI Taxonomy" id="6604"/>
    <lineage>
        <taxon>Eukaryota</taxon>
        <taxon>Metazoa</taxon>
        <taxon>Spiralia</taxon>
        <taxon>Lophotrochozoa</taxon>
        <taxon>Mollusca</taxon>
        <taxon>Bivalvia</taxon>
        <taxon>Autobranchia</taxon>
        <taxon>Heteroconchia</taxon>
        <taxon>Euheterodonta</taxon>
        <taxon>Imparidentia</taxon>
        <taxon>Neoheterodontei</taxon>
        <taxon>Myida</taxon>
        <taxon>Myoidea</taxon>
        <taxon>Myidae</taxon>
        <taxon>Mya</taxon>
    </lineage>
</organism>
<keyword evidence="3" id="KW-0067">ATP-binding</keyword>
<dbReference type="InterPro" id="IPR043129">
    <property type="entry name" value="ATPase_NBD"/>
</dbReference>
<reference evidence="4" key="1">
    <citation type="submission" date="2022-11" db="EMBL/GenBank/DDBJ databases">
        <title>Centuries of genome instability and evolution in soft-shell clam transmissible cancer (bioRxiv).</title>
        <authorList>
            <person name="Hart S.F.M."/>
            <person name="Yonemitsu M.A."/>
            <person name="Giersch R.M."/>
            <person name="Beal B.F."/>
            <person name="Arriagada G."/>
            <person name="Davis B.W."/>
            <person name="Ostrander E.A."/>
            <person name="Goff S.P."/>
            <person name="Metzger M.J."/>
        </authorList>
    </citation>
    <scope>NUCLEOTIDE SEQUENCE</scope>
    <source>
        <strain evidence="4">MELC-2E11</strain>
        <tissue evidence="4">Siphon/mantle</tissue>
    </source>
</reference>
<dbReference type="PANTHER" id="PTHR14187:SF5">
    <property type="entry name" value="HEAT SHOCK 70 KDA PROTEIN 12A"/>
    <property type="match status" value="1"/>
</dbReference>
<dbReference type="PANTHER" id="PTHR14187">
    <property type="entry name" value="ALPHA KINASE/ELONGATION FACTOR 2 KINASE"/>
    <property type="match status" value="1"/>
</dbReference>
<proteinExistence type="inferred from homology"/>
<evidence type="ECO:0000313" key="5">
    <source>
        <dbReference type="Proteomes" id="UP001164746"/>
    </source>
</evidence>
<evidence type="ECO:0000256" key="3">
    <source>
        <dbReference type="ARBA" id="ARBA00022840"/>
    </source>
</evidence>
<accession>A0ABY7DSU1</accession>
<sequence>MEIEDILGKRMKAIDIFTMVIRYIMEHMMEGLTKREQMKDMEIRSEDDIHWLFTVPAIWDDLSKRFLNTAANDAGIPDGMLSLPLESEAALVYCLEEGMITAHVGCRYMVLDLGGDTCNIIVYEVKHDGSLEVLHQPTGGDFGGTNVDNKFIDVLVRIFGADIVKHFKCYHMQAYWELMNDFKEKIKKFDGTGRMILRFPTSLLEIYEEEVGFKLEASLLHTGFEVSPYLQSEMRGNFDNLIVLPEEPFDAMLEGAVLYGHDPRKISPPICKKTWDDEV</sequence>
<name>A0ABY7DSU1_MYAAR</name>
<evidence type="ECO:0000313" key="4">
    <source>
        <dbReference type="EMBL" id="WAQ99926.1"/>
    </source>
</evidence>